<protein>
    <recommendedName>
        <fullName evidence="2">UPF0235 protein GCM10023176_48960</fullName>
    </recommendedName>
</protein>
<dbReference type="EMBL" id="BAABGU010000032">
    <property type="protein sequence ID" value="GAA4576764.1"/>
    <property type="molecule type" value="Genomic_DNA"/>
</dbReference>
<sequence>MAELSVPVAMDDTLTVAVRVKPGASRTRVGGRFDGPHGPALVIAVHAPAVDGRATEAARRALADALGVRPAAVSLRTGAASRDKLFLVDRVSSELPGVLRRLRDGSAE</sequence>
<comment type="similarity">
    <text evidence="1 2">Belongs to the UPF0235 family.</text>
</comment>
<dbReference type="Gene3D" id="3.30.1200.10">
    <property type="entry name" value="YggU-like"/>
    <property type="match status" value="1"/>
</dbReference>
<evidence type="ECO:0000313" key="4">
    <source>
        <dbReference type="Proteomes" id="UP001500307"/>
    </source>
</evidence>
<comment type="caution">
    <text evidence="3">The sequence shown here is derived from an EMBL/GenBank/DDBJ whole genome shotgun (WGS) entry which is preliminary data.</text>
</comment>
<evidence type="ECO:0000313" key="3">
    <source>
        <dbReference type="EMBL" id="GAA4576764.1"/>
    </source>
</evidence>
<reference evidence="4" key="1">
    <citation type="journal article" date="2019" name="Int. J. Syst. Evol. Microbiol.">
        <title>The Global Catalogue of Microorganisms (GCM) 10K type strain sequencing project: providing services to taxonomists for standard genome sequencing and annotation.</title>
        <authorList>
            <consortium name="The Broad Institute Genomics Platform"/>
            <consortium name="The Broad Institute Genome Sequencing Center for Infectious Disease"/>
            <person name="Wu L."/>
            <person name="Ma J."/>
        </authorList>
    </citation>
    <scope>NUCLEOTIDE SEQUENCE [LARGE SCALE GENOMIC DNA]</scope>
    <source>
        <strain evidence="4">JCM 3175</strain>
    </source>
</reference>
<keyword evidence="4" id="KW-1185">Reference proteome</keyword>
<dbReference type="HAMAP" id="MF_00634">
    <property type="entry name" value="UPF0235"/>
    <property type="match status" value="1"/>
</dbReference>
<proteinExistence type="inferred from homology"/>
<accession>A0ABP8SZ67</accession>
<dbReference type="Pfam" id="PF02594">
    <property type="entry name" value="DUF167"/>
    <property type="match status" value="1"/>
</dbReference>
<dbReference type="SMART" id="SM01152">
    <property type="entry name" value="DUF167"/>
    <property type="match status" value="1"/>
</dbReference>
<dbReference type="InterPro" id="IPR003746">
    <property type="entry name" value="DUF167"/>
</dbReference>
<dbReference type="RefSeq" id="WP_234039322.1">
    <property type="nucleotide sequence ID" value="NZ_BAABGU010000032.1"/>
</dbReference>
<name>A0ABP8SZ67_9ACTN</name>
<dbReference type="PANTHER" id="PTHR13420:SF7">
    <property type="entry name" value="UPF0235 PROTEIN C15ORF40"/>
    <property type="match status" value="1"/>
</dbReference>
<evidence type="ECO:0000256" key="2">
    <source>
        <dbReference type="HAMAP-Rule" id="MF_00634"/>
    </source>
</evidence>
<dbReference type="PANTHER" id="PTHR13420">
    <property type="entry name" value="UPF0235 PROTEIN C15ORF40"/>
    <property type="match status" value="1"/>
</dbReference>
<gene>
    <name evidence="3" type="ORF">GCM10023176_48960</name>
</gene>
<evidence type="ECO:0000256" key="1">
    <source>
        <dbReference type="ARBA" id="ARBA00010364"/>
    </source>
</evidence>
<dbReference type="Proteomes" id="UP001500307">
    <property type="component" value="Unassembled WGS sequence"/>
</dbReference>
<dbReference type="InterPro" id="IPR036591">
    <property type="entry name" value="YggU-like_sf"/>
</dbReference>
<dbReference type="SUPFAM" id="SSF69786">
    <property type="entry name" value="YggU-like"/>
    <property type="match status" value="1"/>
</dbReference>
<dbReference type="NCBIfam" id="TIGR00251">
    <property type="entry name" value="DUF167 family protein"/>
    <property type="match status" value="1"/>
</dbReference>
<organism evidence="3 4">
    <name type="scientific">Micromonospora coerulea</name>
    <dbReference type="NCBI Taxonomy" id="47856"/>
    <lineage>
        <taxon>Bacteria</taxon>
        <taxon>Bacillati</taxon>
        <taxon>Actinomycetota</taxon>
        <taxon>Actinomycetes</taxon>
        <taxon>Micromonosporales</taxon>
        <taxon>Micromonosporaceae</taxon>
        <taxon>Micromonospora</taxon>
    </lineage>
</organism>